<reference evidence="3" key="1">
    <citation type="journal article" date="2014" name="FEMS Microbiol. Lett.">
        <title>Draft Genomic DNA Sequence of the Facultatively Methylotrophic Bacterium Acidomonas methanolica type strain MB58.</title>
        <authorList>
            <person name="Higashiura N."/>
            <person name="Hadano H."/>
            <person name="Hirakawa H."/>
            <person name="Matsutani M."/>
            <person name="Takabe S."/>
            <person name="Matsushita K."/>
            <person name="Azuma Y."/>
        </authorList>
    </citation>
    <scope>NUCLEOTIDE SEQUENCE [LARGE SCALE GENOMIC DNA]</scope>
    <source>
        <strain evidence="3">MB58</strain>
    </source>
</reference>
<evidence type="ECO:0000313" key="2">
    <source>
        <dbReference type="EMBL" id="GAJ27662.1"/>
    </source>
</evidence>
<feature type="region of interest" description="Disordered" evidence="1">
    <location>
        <begin position="29"/>
        <end position="85"/>
    </location>
</feature>
<name>A0A023D0K9_ACIMT</name>
<evidence type="ECO:0000313" key="3">
    <source>
        <dbReference type="Proteomes" id="UP000019760"/>
    </source>
</evidence>
<keyword evidence="3" id="KW-1185">Reference proteome</keyword>
<proteinExistence type="predicted"/>
<reference evidence="2 3" key="2">
    <citation type="journal article" date="2014" name="FEMS Microbiol. Lett.">
        <title>Draft genomic DNA sequence of the facultatively methylotrophic bacterium Acidomonas methanolica type strain MB58.</title>
        <authorList>
            <person name="Higashiura N."/>
            <person name="Hadano H."/>
            <person name="Hirakawa H."/>
            <person name="Matsutani M."/>
            <person name="Takabe S."/>
            <person name="Matsushita K."/>
            <person name="Azuma Y."/>
        </authorList>
    </citation>
    <scope>NUCLEOTIDE SEQUENCE [LARGE SCALE GENOMIC DNA]</scope>
    <source>
        <strain evidence="2 3">MB58</strain>
    </source>
</reference>
<comment type="caution">
    <text evidence="2">The sequence shown here is derived from an EMBL/GenBank/DDBJ whole genome shotgun (WGS) entry which is preliminary data.</text>
</comment>
<dbReference type="AlphaFoldDB" id="A0A023D0K9"/>
<organism evidence="2 3">
    <name type="scientific">Acidomonas methanolica NBRC 104435</name>
    <dbReference type="NCBI Taxonomy" id="1231351"/>
    <lineage>
        <taxon>Bacteria</taxon>
        <taxon>Pseudomonadati</taxon>
        <taxon>Pseudomonadota</taxon>
        <taxon>Alphaproteobacteria</taxon>
        <taxon>Acetobacterales</taxon>
        <taxon>Acetobacteraceae</taxon>
        <taxon>Acidomonas</taxon>
    </lineage>
</organism>
<accession>A0A023D0K9</accession>
<sequence length="85" mass="8814">MQAQIGPGVPERREFRLRFLHPVLPECRLPRGQNGGDGFGGMEFADGDEGDPGRVASRLSGGGGDTLPDSLKSAPKAGSKIGSGH</sequence>
<dbReference type="EMBL" id="BAND01000005">
    <property type="protein sequence ID" value="GAJ27662.1"/>
    <property type="molecule type" value="Genomic_DNA"/>
</dbReference>
<gene>
    <name evidence="2" type="ORF">Amme_005_050</name>
</gene>
<dbReference type="Proteomes" id="UP000019760">
    <property type="component" value="Unassembled WGS sequence"/>
</dbReference>
<evidence type="ECO:0000256" key="1">
    <source>
        <dbReference type="SAM" id="MobiDB-lite"/>
    </source>
</evidence>
<protein>
    <submittedName>
        <fullName evidence="2">Uncharacterized protein</fullName>
    </submittedName>
</protein>